<dbReference type="PANTHER" id="PTHR30096">
    <property type="entry name" value="4,5-DOPA DIOXYGENASE EXTRADIOL-LIKE PROTEIN"/>
    <property type="match status" value="1"/>
</dbReference>
<keyword evidence="4" id="KW-0862">Zinc</keyword>
<evidence type="ECO:0000313" key="7">
    <source>
        <dbReference type="EMBL" id="SHL83925.1"/>
    </source>
</evidence>
<dbReference type="GO" id="GO:0008198">
    <property type="term" value="F:ferrous iron binding"/>
    <property type="evidence" value="ECO:0007669"/>
    <property type="project" value="InterPro"/>
</dbReference>
<dbReference type="PIRSF" id="PIRSF006157">
    <property type="entry name" value="Doxgns_DODA"/>
    <property type="match status" value="1"/>
</dbReference>
<protein>
    <submittedName>
        <fullName evidence="7">4,5-DOPA dioxygenase extradiol</fullName>
    </submittedName>
</protein>
<comment type="similarity">
    <text evidence="2">Belongs to the DODA-type extradiol aromatic ring-opening dioxygenase family.</text>
</comment>
<keyword evidence="7" id="KW-0223">Dioxygenase</keyword>
<evidence type="ECO:0000313" key="8">
    <source>
        <dbReference type="Proteomes" id="UP000184260"/>
    </source>
</evidence>
<dbReference type="Pfam" id="PF02900">
    <property type="entry name" value="LigB"/>
    <property type="match status" value="1"/>
</dbReference>
<name>A0A1M7DWN9_9FLAO</name>
<dbReference type="Gene3D" id="3.40.830.10">
    <property type="entry name" value="LigB-like"/>
    <property type="match status" value="1"/>
</dbReference>
<evidence type="ECO:0000256" key="3">
    <source>
        <dbReference type="ARBA" id="ARBA00022723"/>
    </source>
</evidence>
<dbReference type="GO" id="GO:0016702">
    <property type="term" value="F:oxidoreductase activity, acting on single donors with incorporation of molecular oxygen, incorporation of two atoms of oxygen"/>
    <property type="evidence" value="ECO:0007669"/>
    <property type="project" value="UniProtKB-ARBA"/>
</dbReference>
<dbReference type="PANTHER" id="PTHR30096:SF0">
    <property type="entry name" value="4,5-DOPA DIOXYGENASE EXTRADIOL-LIKE PROTEIN"/>
    <property type="match status" value="1"/>
</dbReference>
<accession>A0A1M7DWN9</accession>
<evidence type="ECO:0000259" key="6">
    <source>
        <dbReference type="Pfam" id="PF02900"/>
    </source>
</evidence>
<feature type="domain" description="Extradiol ring-cleavage dioxygenase class III enzyme subunit B" evidence="6">
    <location>
        <begin position="68"/>
        <end position="282"/>
    </location>
</feature>
<evidence type="ECO:0000256" key="2">
    <source>
        <dbReference type="ARBA" id="ARBA00007581"/>
    </source>
</evidence>
<dbReference type="NCBIfam" id="NF007914">
    <property type="entry name" value="PRK10628.1"/>
    <property type="match status" value="1"/>
</dbReference>
<dbReference type="AlphaFoldDB" id="A0A1M7DWN9"/>
<gene>
    <name evidence="7" type="ORF">SAMN05443669_101518</name>
</gene>
<dbReference type="STRING" id="69322.SAMN05443669_101518"/>
<keyword evidence="3" id="KW-0479">Metal-binding</keyword>
<dbReference type="EMBL" id="FRBU01000015">
    <property type="protein sequence ID" value="SHL83925.1"/>
    <property type="molecule type" value="Genomic_DNA"/>
</dbReference>
<dbReference type="InterPro" id="IPR014436">
    <property type="entry name" value="Extradiol_dOase_DODA"/>
</dbReference>
<evidence type="ECO:0000256" key="5">
    <source>
        <dbReference type="ARBA" id="ARBA00023002"/>
    </source>
</evidence>
<dbReference type="SUPFAM" id="SSF53213">
    <property type="entry name" value="LigB-like"/>
    <property type="match status" value="1"/>
</dbReference>
<proteinExistence type="inferred from homology"/>
<keyword evidence="5" id="KW-0560">Oxidoreductase</keyword>
<dbReference type="InterPro" id="IPR004183">
    <property type="entry name" value="Xdiol_dOase_suB"/>
</dbReference>
<dbReference type="GO" id="GO:0008270">
    <property type="term" value="F:zinc ion binding"/>
    <property type="evidence" value="ECO:0007669"/>
    <property type="project" value="InterPro"/>
</dbReference>
<evidence type="ECO:0000256" key="4">
    <source>
        <dbReference type="ARBA" id="ARBA00022833"/>
    </source>
</evidence>
<reference evidence="8" key="1">
    <citation type="submission" date="2016-11" db="EMBL/GenBank/DDBJ databases">
        <authorList>
            <person name="Varghese N."/>
            <person name="Submissions S."/>
        </authorList>
    </citation>
    <scope>NUCLEOTIDE SEQUENCE [LARGE SCALE GENOMIC DNA]</scope>
    <source>
        <strain evidence="8">DSM 3661</strain>
    </source>
</reference>
<keyword evidence="8" id="KW-1185">Reference proteome</keyword>
<evidence type="ECO:0000256" key="1">
    <source>
        <dbReference type="ARBA" id="ARBA00001947"/>
    </source>
</evidence>
<sequence>MILKITANSQIFLFNVKIYNLRICGKKITMNTLNDLHKISGSFSNTEKMPVLFLGHGSPMNAIEENQFVTGFRNLAKTLPQPNAILCISAHWFTNGTKVTAMEMPRTIHDFGGFPKALFDVQYSAKGSPELAIETQQLLLPTAIELDEEWGLDHGAWSVIKHLYPEANVPVIQLSIDYTKPAQYHFDLAQKLSALSHKGILIVGSGNIIHNLRMVDFQDFDKDDYGYDWAIEARATINEYLTDGNFQPLIDFEKQSRAFQLAIPTPEHYLPLIYTLGLKGKQEELSLFNDKLLGGSLSMTSVKIM</sequence>
<comment type="cofactor">
    <cofactor evidence="1">
        <name>Zn(2+)</name>
        <dbReference type="ChEBI" id="CHEBI:29105"/>
    </cofactor>
</comment>
<dbReference type="CDD" id="cd07363">
    <property type="entry name" value="45_DOPA_Dioxygenase"/>
    <property type="match status" value="1"/>
</dbReference>
<organism evidence="7 8">
    <name type="scientific">Flavobacterium xanthum</name>
    <dbReference type="NCBI Taxonomy" id="69322"/>
    <lineage>
        <taxon>Bacteria</taxon>
        <taxon>Pseudomonadati</taxon>
        <taxon>Bacteroidota</taxon>
        <taxon>Flavobacteriia</taxon>
        <taxon>Flavobacteriales</taxon>
        <taxon>Flavobacteriaceae</taxon>
        <taxon>Flavobacterium</taxon>
    </lineage>
</organism>
<dbReference type="Proteomes" id="UP000184260">
    <property type="component" value="Unassembled WGS sequence"/>
</dbReference>